<evidence type="ECO:0000256" key="2">
    <source>
        <dbReference type="PROSITE-ProRule" id="PRU00335"/>
    </source>
</evidence>
<keyword evidence="1 2" id="KW-0238">DNA-binding</keyword>
<feature type="domain" description="HTH tetR-type" evidence="3">
    <location>
        <begin position="218"/>
        <end position="278"/>
    </location>
</feature>
<reference evidence="4" key="1">
    <citation type="submission" date="2022-10" db="EMBL/GenBank/DDBJ databases">
        <title>Rhodococcus sp.75.</title>
        <authorList>
            <person name="Sun M."/>
        </authorList>
    </citation>
    <scope>NUCLEOTIDE SEQUENCE</scope>
    <source>
        <strain evidence="4">75</strain>
    </source>
</reference>
<dbReference type="PROSITE" id="PS50977">
    <property type="entry name" value="HTH_TETR_2"/>
    <property type="match status" value="2"/>
</dbReference>
<dbReference type="EMBL" id="CP110615">
    <property type="protein sequence ID" value="UZJ25940.1"/>
    <property type="molecule type" value="Genomic_DNA"/>
</dbReference>
<feature type="domain" description="HTH tetR-type" evidence="3">
    <location>
        <begin position="12"/>
        <end position="72"/>
    </location>
</feature>
<dbReference type="Proteomes" id="UP001164965">
    <property type="component" value="Chromosome"/>
</dbReference>
<dbReference type="InterPro" id="IPR023772">
    <property type="entry name" value="DNA-bd_HTH_TetR-type_CS"/>
</dbReference>
<dbReference type="PANTHER" id="PTHR30055:SF237">
    <property type="entry name" value="TRANSCRIPTIONAL REPRESSOR MCE3R"/>
    <property type="match status" value="1"/>
</dbReference>
<dbReference type="SUPFAM" id="SSF46689">
    <property type="entry name" value="Homeodomain-like"/>
    <property type="match status" value="2"/>
</dbReference>
<dbReference type="PANTHER" id="PTHR30055">
    <property type="entry name" value="HTH-TYPE TRANSCRIPTIONAL REGULATOR RUTR"/>
    <property type="match status" value="1"/>
</dbReference>
<evidence type="ECO:0000313" key="4">
    <source>
        <dbReference type="EMBL" id="UZJ25940.1"/>
    </source>
</evidence>
<evidence type="ECO:0000256" key="1">
    <source>
        <dbReference type="ARBA" id="ARBA00023125"/>
    </source>
</evidence>
<dbReference type="InterPro" id="IPR001647">
    <property type="entry name" value="HTH_TetR"/>
</dbReference>
<protein>
    <submittedName>
        <fullName evidence="4">TetR/AcrR family transcriptional regulator</fullName>
    </submittedName>
</protein>
<feature type="DNA-binding region" description="H-T-H motif" evidence="2">
    <location>
        <begin position="35"/>
        <end position="54"/>
    </location>
</feature>
<gene>
    <name evidence="4" type="ORF">RHODO2019_05770</name>
</gene>
<keyword evidence="5" id="KW-1185">Reference proteome</keyword>
<evidence type="ECO:0000259" key="3">
    <source>
        <dbReference type="PROSITE" id="PS50977"/>
    </source>
</evidence>
<dbReference type="Gene3D" id="1.10.357.10">
    <property type="entry name" value="Tetracycline Repressor, domain 2"/>
    <property type="match status" value="2"/>
</dbReference>
<proteinExistence type="predicted"/>
<dbReference type="Pfam" id="PF00440">
    <property type="entry name" value="TetR_N"/>
    <property type="match status" value="2"/>
</dbReference>
<name>A0ABY6P2S3_9NOCA</name>
<feature type="DNA-binding region" description="H-T-H motif" evidence="2">
    <location>
        <begin position="241"/>
        <end position="260"/>
    </location>
</feature>
<evidence type="ECO:0000313" key="5">
    <source>
        <dbReference type="Proteomes" id="UP001164965"/>
    </source>
</evidence>
<organism evidence="4 5">
    <name type="scientific">Rhodococcus antarcticus</name>
    <dbReference type="NCBI Taxonomy" id="2987751"/>
    <lineage>
        <taxon>Bacteria</taxon>
        <taxon>Bacillati</taxon>
        <taxon>Actinomycetota</taxon>
        <taxon>Actinomycetes</taxon>
        <taxon>Mycobacteriales</taxon>
        <taxon>Nocardiaceae</taxon>
        <taxon>Rhodococcus</taxon>
    </lineage>
</organism>
<dbReference type="Gene3D" id="1.10.10.60">
    <property type="entry name" value="Homeodomain-like"/>
    <property type="match status" value="2"/>
</dbReference>
<dbReference type="RefSeq" id="WP_265384044.1">
    <property type="nucleotide sequence ID" value="NZ_CP110615.1"/>
</dbReference>
<dbReference type="PRINTS" id="PR00455">
    <property type="entry name" value="HTHTETR"/>
</dbReference>
<accession>A0ABY6P2S3</accession>
<dbReference type="PROSITE" id="PS01081">
    <property type="entry name" value="HTH_TETR_1"/>
    <property type="match status" value="1"/>
</dbReference>
<dbReference type="InterPro" id="IPR009057">
    <property type="entry name" value="Homeodomain-like_sf"/>
</dbReference>
<dbReference type="InterPro" id="IPR050109">
    <property type="entry name" value="HTH-type_TetR-like_transc_reg"/>
</dbReference>
<sequence>MSTQATTAARGSDRRAQLVAAATTLFAERGYESVSVEDVAAAAGVTGPGVYRHFEDKQALLAEVVLAGVGHLEQRSAAALAPTDPDQVAAPAGGEVTALLAELVALAVARPAAAVVWRWTGGHLAPADQREVARRAHALLTTWGDVVRVQRPELSAADAELLCWAVMSVLGSTTVHRTRIGSARARDLLRAAGGRVLGVQPGAAAPTPPLPAPAWTPGSRREQILEASSRLFAERGYHAVGIDDIGAAVGIAGPSVYRHFPSKVSVLVAVCQRAAERLALGVLDALRVGRDAHDVLRRLVGSYVDALLVSPDLRVGMSTDRAAVTGADREGLRRNQRELVAHWVWALREVHPELAAADAAVLVHAGLTVANDLARTRSVAGRPGLRAELVALVLAVLDVPSAQA</sequence>